<protein>
    <submittedName>
        <fullName evidence="1">Uncharacterized protein</fullName>
    </submittedName>
</protein>
<proteinExistence type="predicted"/>
<accession>A0A8R1UU08</accession>
<name>A0A2A6C3Z0_PRIPA</name>
<organism evidence="1 2">
    <name type="scientific">Pristionchus pacificus</name>
    <name type="common">Parasitic nematode worm</name>
    <dbReference type="NCBI Taxonomy" id="54126"/>
    <lineage>
        <taxon>Eukaryota</taxon>
        <taxon>Metazoa</taxon>
        <taxon>Ecdysozoa</taxon>
        <taxon>Nematoda</taxon>
        <taxon>Chromadorea</taxon>
        <taxon>Rhabditida</taxon>
        <taxon>Rhabditina</taxon>
        <taxon>Diplogasteromorpha</taxon>
        <taxon>Diplogasteroidea</taxon>
        <taxon>Neodiplogasteridae</taxon>
        <taxon>Pristionchus</taxon>
    </lineage>
</organism>
<dbReference type="PANTHER" id="PTHR31552">
    <property type="entry name" value="SERPENTINE RECEPTOR CLASS GAMMA"/>
    <property type="match status" value="1"/>
</dbReference>
<keyword evidence="2" id="KW-1185">Reference proteome</keyword>
<dbReference type="EnsemblMetazoa" id="PPA40613.1">
    <property type="protein sequence ID" value="PPA40613.1"/>
    <property type="gene ID" value="WBGene00278982"/>
</dbReference>
<evidence type="ECO:0000313" key="1">
    <source>
        <dbReference type="EnsemblMetazoa" id="PPA40613.1"/>
    </source>
</evidence>
<dbReference type="AlphaFoldDB" id="A0A2A6C3Z0"/>
<reference evidence="2" key="1">
    <citation type="journal article" date="2008" name="Nat. Genet.">
        <title>The Pristionchus pacificus genome provides a unique perspective on nematode lifestyle and parasitism.</title>
        <authorList>
            <person name="Dieterich C."/>
            <person name="Clifton S.W."/>
            <person name="Schuster L.N."/>
            <person name="Chinwalla A."/>
            <person name="Delehaunty K."/>
            <person name="Dinkelacker I."/>
            <person name="Fulton L."/>
            <person name="Fulton R."/>
            <person name="Godfrey J."/>
            <person name="Minx P."/>
            <person name="Mitreva M."/>
            <person name="Roeseler W."/>
            <person name="Tian H."/>
            <person name="Witte H."/>
            <person name="Yang S.P."/>
            <person name="Wilson R.K."/>
            <person name="Sommer R.J."/>
        </authorList>
    </citation>
    <scope>NUCLEOTIDE SEQUENCE [LARGE SCALE GENOMIC DNA]</scope>
    <source>
        <strain evidence="2">PS312</strain>
    </source>
</reference>
<sequence>MLPSSLCIAVIFFQLQNFDIARHAFLESTVFMVYDNTKMSTTIPSVFNPVLILYYVKPYRRFYMKMFGIKEKELPKAPLSLSQTFTRSFLVLVWYIEQIPDYTLTLAYIYLFVRVRTTNDLYFSTPFFLFFFTTGVGGIASIISHIAGTRITFYPETAFLYTSLWIANHVGALGSTLGKAIIVMHRYLVFSSVEISENRSTCRRLICLQLFLPLVTAVPFLFFGFSYQTIDGHITIYSISEEGLQILKWINVSFYVVYSLFSVVLVALTGRAFIRLSRLVEVVCVCQWARNVHRPDISCAILYSSSSITLVHENRLHILNFIHFNISCG</sequence>
<evidence type="ECO:0000313" key="2">
    <source>
        <dbReference type="Proteomes" id="UP000005239"/>
    </source>
</evidence>
<reference evidence="1" key="2">
    <citation type="submission" date="2022-06" db="UniProtKB">
        <authorList>
            <consortium name="EnsemblMetazoa"/>
        </authorList>
    </citation>
    <scope>IDENTIFICATION</scope>
    <source>
        <strain evidence="1">PS312</strain>
    </source>
</reference>
<gene>
    <name evidence="1" type="primary">WBGene00278982</name>
</gene>
<dbReference type="Proteomes" id="UP000005239">
    <property type="component" value="Unassembled WGS sequence"/>
</dbReference>
<accession>A0A2A6C3Z0</accession>
<dbReference type="PANTHER" id="PTHR31552:SF31">
    <property type="entry name" value="SERPENTINE RECEPTOR CLASS GAMMA"/>
    <property type="match status" value="1"/>
</dbReference>